<gene>
    <name evidence="9" type="ORF">C5689_15490</name>
</gene>
<keyword evidence="5" id="KW-0732">Signal</keyword>
<evidence type="ECO:0000256" key="6">
    <source>
        <dbReference type="ARBA" id="ARBA00022801"/>
    </source>
</evidence>
<dbReference type="Pfam" id="PF24708">
    <property type="entry name" value="Lip_C"/>
    <property type="match status" value="1"/>
</dbReference>
<dbReference type="Proteomes" id="UP000245137">
    <property type="component" value="Unassembled WGS sequence"/>
</dbReference>
<evidence type="ECO:0000259" key="8">
    <source>
        <dbReference type="Pfam" id="PF24708"/>
    </source>
</evidence>
<dbReference type="OrthoDB" id="2004167at2"/>
<dbReference type="AlphaFoldDB" id="A0A2U1SN00"/>
<reference evidence="9 10" key="1">
    <citation type="journal article" date="2018" name="Appl. Microbiol. Biotechnol.">
        <title>Co-cultivation of the strictly anaerobic methanogen Methanosarcina barkeri with aerobic methanotrophs in an oxygen-limited membrane bioreactor.</title>
        <authorList>
            <person name="In 't Zandt M.H."/>
            <person name="van den Bosch T.J.M."/>
            <person name="Rijkers R."/>
            <person name="van Kessel M.A.H.J."/>
            <person name="Jetten M.S.M."/>
            <person name="Welte C.U."/>
        </authorList>
    </citation>
    <scope>NUCLEOTIDE SEQUENCE [LARGE SCALE GENOMIC DNA]</scope>
    <source>
        <strain evidence="9 10">DSM 17706</strain>
    </source>
</reference>
<dbReference type="EC" id="3.1.1.3" evidence="3"/>
<sequence length="411" mass="45808">MKSSYVVFVHGLMGWGPNDLGGLPYWGDAPAQFAPRFRTHLAKCGPLNSVHDCACELFAQIVGARIDYGESHSAQAGHARFSRDYAGRGFIDGWSADNPVILIGHSAGAQTCRMLQYLLARDFWGVGSSADWVEAIVAISGPLNGSTLAYRYCDEEQGKPKLLPSALVAGALAVVSALSSVGASRLYDLHLDHWAHEHDNGEAFLRRLDATRFVESGDNLGFDVTLHGAARLNQTMETFENCLYLALVSSATREGRFLNLPFLSARHRHDRTMDLTMRDSAAYIATRPEFSAPPTPDWGSGDLTMTLWRENDGVVNTISQRYPFIGRAHPVGGEGIFGFEDRIEPGQWRWHRLDEIFGRSFDHNDAMHGARMKPFEKGRREAQRELYRKIADFFAAFDASRDETIVRRQIV</sequence>
<organism evidence="9 10">
    <name type="scientific">Methylosinus sporium</name>
    <dbReference type="NCBI Taxonomy" id="428"/>
    <lineage>
        <taxon>Bacteria</taxon>
        <taxon>Pseudomonadati</taxon>
        <taxon>Pseudomonadota</taxon>
        <taxon>Alphaproteobacteria</taxon>
        <taxon>Hyphomicrobiales</taxon>
        <taxon>Methylocystaceae</taxon>
        <taxon>Methylosinus</taxon>
    </lineage>
</organism>
<name>A0A2U1SN00_METSR</name>
<evidence type="ECO:0000256" key="4">
    <source>
        <dbReference type="ARBA" id="ARBA00022525"/>
    </source>
</evidence>
<proteinExistence type="predicted"/>
<evidence type="ECO:0000256" key="3">
    <source>
        <dbReference type="ARBA" id="ARBA00013279"/>
    </source>
</evidence>
<protein>
    <recommendedName>
        <fullName evidence="3">triacylglycerol lipase</fullName>
        <ecNumber evidence="3">3.1.1.3</ecNumber>
    </recommendedName>
</protein>
<evidence type="ECO:0000256" key="5">
    <source>
        <dbReference type="ARBA" id="ARBA00022729"/>
    </source>
</evidence>
<dbReference type="GO" id="GO:0006629">
    <property type="term" value="P:lipid metabolic process"/>
    <property type="evidence" value="ECO:0007669"/>
    <property type="project" value="UniProtKB-KW"/>
</dbReference>
<keyword evidence="6" id="KW-0378">Hydrolase</keyword>
<dbReference type="InterPro" id="IPR029058">
    <property type="entry name" value="AB_hydrolase_fold"/>
</dbReference>
<evidence type="ECO:0000313" key="10">
    <source>
        <dbReference type="Proteomes" id="UP000245137"/>
    </source>
</evidence>
<evidence type="ECO:0000256" key="2">
    <source>
        <dbReference type="ARBA" id="ARBA00004613"/>
    </source>
</evidence>
<comment type="caution">
    <text evidence="9">The sequence shown here is derived from an EMBL/GenBank/DDBJ whole genome shotgun (WGS) entry which is preliminary data.</text>
</comment>
<comment type="catalytic activity">
    <reaction evidence="1">
        <text>a triacylglycerol + H2O = a diacylglycerol + a fatty acid + H(+)</text>
        <dbReference type="Rhea" id="RHEA:12044"/>
        <dbReference type="ChEBI" id="CHEBI:15377"/>
        <dbReference type="ChEBI" id="CHEBI:15378"/>
        <dbReference type="ChEBI" id="CHEBI:17855"/>
        <dbReference type="ChEBI" id="CHEBI:18035"/>
        <dbReference type="ChEBI" id="CHEBI:28868"/>
        <dbReference type="EC" id="3.1.1.3"/>
    </reaction>
</comment>
<dbReference type="PANTHER" id="PTHR34043:SF3">
    <property type="entry name" value="ALPHA_BETA-HYDROLASES SUPERFAMILY PROTEIN"/>
    <property type="match status" value="1"/>
</dbReference>
<dbReference type="GO" id="GO:0005576">
    <property type="term" value="C:extracellular region"/>
    <property type="evidence" value="ECO:0007669"/>
    <property type="project" value="UniProtKB-SubCell"/>
</dbReference>
<evidence type="ECO:0000313" key="9">
    <source>
        <dbReference type="EMBL" id="PWB92992.1"/>
    </source>
</evidence>
<dbReference type="EMBL" id="PUIV01000031">
    <property type="protein sequence ID" value="PWB92992.1"/>
    <property type="molecule type" value="Genomic_DNA"/>
</dbReference>
<keyword evidence="4" id="KW-0964">Secreted</keyword>
<keyword evidence="7" id="KW-0443">Lipid metabolism</keyword>
<dbReference type="Gene3D" id="3.40.50.1820">
    <property type="entry name" value="alpha/beta hydrolase"/>
    <property type="match status" value="1"/>
</dbReference>
<evidence type="ECO:0000256" key="1">
    <source>
        <dbReference type="ARBA" id="ARBA00001024"/>
    </source>
</evidence>
<evidence type="ECO:0000256" key="7">
    <source>
        <dbReference type="ARBA" id="ARBA00023098"/>
    </source>
</evidence>
<comment type="subcellular location">
    <subcellularLocation>
        <location evidence="2">Secreted</location>
    </subcellularLocation>
</comment>
<dbReference type="PANTHER" id="PTHR34043">
    <property type="entry name" value="ALPHA/BETA-HYDROLASES SUPERFAMILY PROTEIN"/>
    <property type="match status" value="1"/>
</dbReference>
<dbReference type="GO" id="GO:0004806">
    <property type="term" value="F:triacylglycerol lipase activity"/>
    <property type="evidence" value="ECO:0007669"/>
    <property type="project" value="UniProtKB-EC"/>
</dbReference>
<dbReference type="InterPro" id="IPR056304">
    <property type="entry name" value="Lip-like_C"/>
</dbReference>
<dbReference type="SUPFAM" id="SSF53474">
    <property type="entry name" value="alpha/beta-Hydrolases"/>
    <property type="match status" value="1"/>
</dbReference>
<dbReference type="RefSeq" id="WP_108918159.1">
    <property type="nucleotide sequence ID" value="NZ_BGJY01000007.1"/>
</dbReference>
<feature type="domain" description="Lipase-like C-terminal" evidence="8">
    <location>
        <begin position="6"/>
        <end position="254"/>
    </location>
</feature>
<keyword evidence="10" id="KW-1185">Reference proteome</keyword>
<accession>A0A2U1SN00</accession>